<keyword evidence="2" id="KW-0732">Signal</keyword>
<evidence type="ECO:0000313" key="5">
    <source>
        <dbReference type="Proteomes" id="UP000728185"/>
    </source>
</evidence>
<dbReference type="Gene3D" id="2.60.120.200">
    <property type="match status" value="1"/>
</dbReference>
<dbReference type="Proteomes" id="UP000728185">
    <property type="component" value="Unassembled WGS sequence"/>
</dbReference>
<evidence type="ECO:0000259" key="3">
    <source>
        <dbReference type="PROSITE" id="PS50025"/>
    </source>
</evidence>
<evidence type="ECO:0000313" key="4">
    <source>
        <dbReference type="EMBL" id="KAA0187347.1"/>
    </source>
</evidence>
<dbReference type="EMBL" id="LUCM01009174">
    <property type="protein sequence ID" value="KAA0187347.1"/>
    <property type="molecule type" value="Genomic_DNA"/>
</dbReference>
<feature type="domain" description="Laminin G" evidence="3">
    <location>
        <begin position="26"/>
        <end position="262"/>
    </location>
</feature>
<gene>
    <name evidence="4" type="ORF">FBUS_00386</name>
</gene>
<dbReference type="OrthoDB" id="6275838at2759"/>
<organism evidence="4 5">
    <name type="scientific">Fasciolopsis buskii</name>
    <dbReference type="NCBI Taxonomy" id="27845"/>
    <lineage>
        <taxon>Eukaryota</taxon>
        <taxon>Metazoa</taxon>
        <taxon>Spiralia</taxon>
        <taxon>Lophotrochozoa</taxon>
        <taxon>Platyhelminthes</taxon>
        <taxon>Trematoda</taxon>
        <taxon>Digenea</taxon>
        <taxon>Plagiorchiida</taxon>
        <taxon>Echinostomata</taxon>
        <taxon>Echinostomatoidea</taxon>
        <taxon>Fasciolidae</taxon>
        <taxon>Fasciolopsis</taxon>
    </lineage>
</organism>
<evidence type="ECO:0000256" key="1">
    <source>
        <dbReference type="PROSITE-ProRule" id="PRU00122"/>
    </source>
</evidence>
<accession>A0A8E0VDU2</accession>
<dbReference type="AlphaFoldDB" id="A0A8E0VDU2"/>
<dbReference type="InterPro" id="IPR013320">
    <property type="entry name" value="ConA-like_dom_sf"/>
</dbReference>
<comment type="caution">
    <text evidence="1">Lacks conserved residue(s) required for the propagation of feature annotation.</text>
</comment>
<evidence type="ECO:0000256" key="2">
    <source>
        <dbReference type="SAM" id="SignalP"/>
    </source>
</evidence>
<feature type="signal peptide" evidence="2">
    <location>
        <begin position="1"/>
        <end position="26"/>
    </location>
</feature>
<dbReference type="InterPro" id="IPR001791">
    <property type="entry name" value="Laminin_G"/>
</dbReference>
<sequence length="314" mass="35775">MHLQKLRQQFIVCLLQLLLMNRDTFATVLIREEDSYAVYSPFRPCPGSSLSVRFHRKNSNGLLIYSEDNGTGRFLSVTLLPNRKLKVELELRVPQYRTTTDHVILMLDCTQSDQWKMSSAALTGDWHLFTLTVVSNVPSSNIINQIIATLDDHTVKHSFSPGIIYNTDNSSKIVPKFGDQVYVGQLPPPLRKDATQRALFSAAMQPTHFGQIQVFMHETCVSNYFLMDEERDKHTQLKPEFLSRGTIWTENVLSRGNHPLSCSRMRQESTDKLDSFTDAEIPVQNLFVGKLSRFVTLFYAVIEEAIYATCNACS</sequence>
<protein>
    <recommendedName>
        <fullName evidence="3">Laminin G domain-containing protein</fullName>
    </recommendedName>
</protein>
<dbReference type="PROSITE" id="PS50025">
    <property type="entry name" value="LAM_G_DOMAIN"/>
    <property type="match status" value="1"/>
</dbReference>
<comment type="caution">
    <text evidence="4">The sequence shown here is derived from an EMBL/GenBank/DDBJ whole genome shotgun (WGS) entry which is preliminary data.</text>
</comment>
<reference evidence="4" key="1">
    <citation type="submission" date="2019-05" db="EMBL/GenBank/DDBJ databases">
        <title>Annotation for the trematode Fasciolopsis buski.</title>
        <authorList>
            <person name="Choi Y.-J."/>
        </authorList>
    </citation>
    <scope>NUCLEOTIDE SEQUENCE</scope>
    <source>
        <strain evidence="4">HT</strain>
        <tissue evidence="4">Whole worm</tissue>
    </source>
</reference>
<keyword evidence="5" id="KW-1185">Reference proteome</keyword>
<name>A0A8E0VDU2_9TREM</name>
<feature type="chain" id="PRO_5034564414" description="Laminin G domain-containing protein" evidence="2">
    <location>
        <begin position="27"/>
        <end position="314"/>
    </location>
</feature>
<dbReference type="SUPFAM" id="SSF49899">
    <property type="entry name" value="Concanavalin A-like lectins/glucanases"/>
    <property type="match status" value="1"/>
</dbReference>
<proteinExistence type="predicted"/>